<gene>
    <name evidence="2" type="ORF">Pta02_42520</name>
</gene>
<dbReference type="InterPro" id="IPR050471">
    <property type="entry name" value="AB_hydrolase"/>
</dbReference>
<dbReference type="InterPro" id="IPR029058">
    <property type="entry name" value="AB_hydrolase_fold"/>
</dbReference>
<reference evidence="2" key="1">
    <citation type="submission" date="2021-01" db="EMBL/GenBank/DDBJ databases">
        <title>Whole genome shotgun sequence of Planobispora takensis NBRC 109077.</title>
        <authorList>
            <person name="Komaki H."/>
            <person name="Tamura T."/>
        </authorList>
    </citation>
    <scope>NUCLEOTIDE SEQUENCE</scope>
    <source>
        <strain evidence="2">NBRC 109077</strain>
    </source>
</reference>
<sequence>MGVRRTATGAAIAGLALGAALGAATRRRGKRDSEVRLGGHRGRPVTVVTDDGVQLAVDVEEAEAPEFAVVFAHGWVMNRHCWHFQREAFKGGATLVFYDQRGHGGSSAGVFDACTIDRLGDDLAAVIDQAVPEGLPVVLVGHSMGGMTIMAFAGRHPGKLAARVAGVALLSTSSGQLGESTFGLPGPVGRLAPVVTSAMFERMRARAALIDRNVALKTRTNLPVTRYVAFGPGARREHVRFVNAMAAATPTEVMVGFYNDFRLHDKLKALAAFEPVETLIMVGSRDRLTPKVHSHRIAEALPGARLHVIPGAGHMIGLERPEIVNEALSELFHRASRRTAAPESA</sequence>
<proteinExistence type="predicted"/>
<dbReference type="PANTHER" id="PTHR43433">
    <property type="entry name" value="HYDROLASE, ALPHA/BETA FOLD FAMILY PROTEIN"/>
    <property type="match status" value="1"/>
</dbReference>
<dbReference type="Gene3D" id="3.40.50.1820">
    <property type="entry name" value="alpha/beta hydrolase"/>
    <property type="match status" value="1"/>
</dbReference>
<accession>A0A8J3WTU5</accession>
<dbReference type="GO" id="GO:0003824">
    <property type="term" value="F:catalytic activity"/>
    <property type="evidence" value="ECO:0007669"/>
    <property type="project" value="UniProtKB-ARBA"/>
</dbReference>
<dbReference type="Pfam" id="PF12697">
    <property type="entry name" value="Abhydrolase_6"/>
    <property type="match status" value="1"/>
</dbReference>
<dbReference type="SUPFAM" id="SSF53474">
    <property type="entry name" value="alpha/beta-Hydrolases"/>
    <property type="match status" value="1"/>
</dbReference>
<dbReference type="Proteomes" id="UP000634476">
    <property type="component" value="Unassembled WGS sequence"/>
</dbReference>
<dbReference type="EMBL" id="BOOK01000031">
    <property type="protein sequence ID" value="GII02244.1"/>
    <property type="molecule type" value="Genomic_DNA"/>
</dbReference>
<name>A0A8J3WTU5_9ACTN</name>
<feature type="domain" description="AB hydrolase-1" evidence="1">
    <location>
        <begin position="69"/>
        <end position="327"/>
    </location>
</feature>
<evidence type="ECO:0000313" key="2">
    <source>
        <dbReference type="EMBL" id="GII02244.1"/>
    </source>
</evidence>
<dbReference type="PANTHER" id="PTHR43433:SF1">
    <property type="entry name" value="BLL5160 PROTEIN"/>
    <property type="match status" value="1"/>
</dbReference>
<organism evidence="2 3">
    <name type="scientific">Planobispora takensis</name>
    <dbReference type="NCBI Taxonomy" id="1367882"/>
    <lineage>
        <taxon>Bacteria</taxon>
        <taxon>Bacillati</taxon>
        <taxon>Actinomycetota</taxon>
        <taxon>Actinomycetes</taxon>
        <taxon>Streptosporangiales</taxon>
        <taxon>Streptosporangiaceae</taxon>
        <taxon>Planobispora</taxon>
    </lineage>
</organism>
<evidence type="ECO:0000259" key="1">
    <source>
        <dbReference type="Pfam" id="PF12697"/>
    </source>
</evidence>
<dbReference type="AlphaFoldDB" id="A0A8J3WTU5"/>
<evidence type="ECO:0000313" key="3">
    <source>
        <dbReference type="Proteomes" id="UP000634476"/>
    </source>
</evidence>
<protein>
    <submittedName>
        <fullName evidence="2">Lipase</fullName>
    </submittedName>
</protein>
<comment type="caution">
    <text evidence="2">The sequence shown here is derived from an EMBL/GenBank/DDBJ whole genome shotgun (WGS) entry which is preliminary data.</text>
</comment>
<keyword evidence="3" id="KW-1185">Reference proteome</keyword>
<dbReference type="RefSeq" id="WP_203876592.1">
    <property type="nucleotide sequence ID" value="NZ_BOOK01000031.1"/>
</dbReference>
<dbReference type="InterPro" id="IPR000073">
    <property type="entry name" value="AB_hydrolase_1"/>
</dbReference>